<sequence>MLSGERTSGEPVVATELTPVLVPAPSARGTKCALGAAVAAVLAAAAFLVVLHVDRYWGPIDPVSAMLSDYAWTPGWWMWAAAMLLTSAGSVVVAVVLRRRGLLRGTLTVVAMTAWCAGLAAVALFTKDPQGNAVTWVGKVHLGATGISCVSLPLAGWLLGRTHRNAPGWRGYARWSRITGLAAVPFFLPFLIPFAANVAFGQHLPTVATGLVERLMAVLELVELLVLAGWAWRAAE</sequence>
<keyword evidence="1" id="KW-0812">Transmembrane</keyword>
<feature type="transmembrane region" description="Helical" evidence="1">
    <location>
        <begin position="32"/>
        <end position="53"/>
    </location>
</feature>
<dbReference type="EMBL" id="JAAGNC010000175">
    <property type="protein sequence ID" value="NEC60688.1"/>
    <property type="molecule type" value="Genomic_DNA"/>
</dbReference>
<evidence type="ECO:0000256" key="1">
    <source>
        <dbReference type="SAM" id="Phobius"/>
    </source>
</evidence>
<gene>
    <name evidence="2" type="ORF">G3I59_35145</name>
</gene>
<feature type="transmembrane region" description="Helical" evidence="1">
    <location>
        <begin position="212"/>
        <end position="232"/>
    </location>
</feature>
<dbReference type="InterPro" id="IPR009339">
    <property type="entry name" value="DUF998"/>
</dbReference>
<accession>A0ABX0C718</accession>
<feature type="transmembrane region" description="Helical" evidence="1">
    <location>
        <begin position="76"/>
        <end position="97"/>
    </location>
</feature>
<evidence type="ECO:0000313" key="2">
    <source>
        <dbReference type="EMBL" id="NEC60688.1"/>
    </source>
</evidence>
<keyword evidence="3" id="KW-1185">Reference proteome</keyword>
<keyword evidence="1" id="KW-1133">Transmembrane helix</keyword>
<feature type="transmembrane region" description="Helical" evidence="1">
    <location>
        <begin position="180"/>
        <end position="200"/>
    </location>
</feature>
<protein>
    <submittedName>
        <fullName evidence="2">DUF998 domain-containing protein</fullName>
    </submittedName>
</protein>
<keyword evidence="1" id="KW-0472">Membrane</keyword>
<name>A0ABX0C718_9PSEU</name>
<dbReference type="Pfam" id="PF06197">
    <property type="entry name" value="DUF998"/>
    <property type="match status" value="1"/>
</dbReference>
<dbReference type="Proteomes" id="UP000470404">
    <property type="component" value="Unassembled WGS sequence"/>
</dbReference>
<reference evidence="2 3" key="1">
    <citation type="submission" date="2020-01" db="EMBL/GenBank/DDBJ databases">
        <title>Insect and environment-associated Actinomycetes.</title>
        <authorList>
            <person name="Currrie C."/>
            <person name="Chevrette M."/>
            <person name="Carlson C."/>
            <person name="Stubbendieck R."/>
            <person name="Wendt-Pienkowski E."/>
        </authorList>
    </citation>
    <scope>NUCLEOTIDE SEQUENCE [LARGE SCALE GENOMIC DNA]</scope>
    <source>
        <strain evidence="2 3">SID8386</strain>
    </source>
</reference>
<comment type="caution">
    <text evidence="2">The sequence shown here is derived from an EMBL/GenBank/DDBJ whole genome shotgun (WGS) entry which is preliminary data.</text>
</comment>
<feature type="transmembrane region" description="Helical" evidence="1">
    <location>
        <begin position="109"/>
        <end position="126"/>
    </location>
</feature>
<evidence type="ECO:0000313" key="3">
    <source>
        <dbReference type="Proteomes" id="UP000470404"/>
    </source>
</evidence>
<organism evidence="2 3">
    <name type="scientific">Amycolatopsis rubida</name>
    <dbReference type="NCBI Taxonomy" id="112413"/>
    <lineage>
        <taxon>Bacteria</taxon>
        <taxon>Bacillati</taxon>
        <taxon>Actinomycetota</taxon>
        <taxon>Actinomycetes</taxon>
        <taxon>Pseudonocardiales</taxon>
        <taxon>Pseudonocardiaceae</taxon>
        <taxon>Amycolatopsis</taxon>
    </lineage>
</organism>
<feature type="transmembrane region" description="Helical" evidence="1">
    <location>
        <begin position="138"/>
        <end position="159"/>
    </location>
</feature>
<proteinExistence type="predicted"/>